<name>A0A369J160_HYPMA</name>
<feature type="compositionally biased region" description="Basic and acidic residues" evidence="1">
    <location>
        <begin position="67"/>
        <end position="76"/>
    </location>
</feature>
<dbReference type="Proteomes" id="UP000076154">
    <property type="component" value="Unassembled WGS sequence"/>
</dbReference>
<dbReference type="AlphaFoldDB" id="A0A369J160"/>
<keyword evidence="3" id="KW-1185">Reference proteome</keyword>
<evidence type="ECO:0000313" key="3">
    <source>
        <dbReference type="Proteomes" id="UP000076154"/>
    </source>
</evidence>
<protein>
    <submittedName>
        <fullName evidence="2">Uncharacterized protein</fullName>
    </submittedName>
</protein>
<comment type="caution">
    <text evidence="2">The sequence shown here is derived from an EMBL/GenBank/DDBJ whole genome shotgun (WGS) entry which is preliminary data.</text>
</comment>
<feature type="compositionally biased region" description="Basic residues" evidence="1">
    <location>
        <begin position="1"/>
        <end position="17"/>
    </location>
</feature>
<dbReference type="EMBL" id="LUEZ02000206">
    <property type="protein sequence ID" value="RDB15132.1"/>
    <property type="molecule type" value="Genomic_DNA"/>
</dbReference>
<gene>
    <name evidence="2" type="ORF">Hypma_005190</name>
</gene>
<feature type="region of interest" description="Disordered" evidence="1">
    <location>
        <begin position="1"/>
        <end position="121"/>
    </location>
</feature>
<organism evidence="2 3">
    <name type="scientific">Hypsizygus marmoreus</name>
    <name type="common">White beech mushroom</name>
    <name type="synonym">Agaricus marmoreus</name>
    <dbReference type="NCBI Taxonomy" id="39966"/>
    <lineage>
        <taxon>Eukaryota</taxon>
        <taxon>Fungi</taxon>
        <taxon>Dikarya</taxon>
        <taxon>Basidiomycota</taxon>
        <taxon>Agaricomycotina</taxon>
        <taxon>Agaricomycetes</taxon>
        <taxon>Agaricomycetidae</taxon>
        <taxon>Agaricales</taxon>
        <taxon>Tricholomatineae</taxon>
        <taxon>Lyophyllaceae</taxon>
        <taxon>Hypsizygus</taxon>
    </lineage>
</organism>
<accession>A0A369J160</accession>
<evidence type="ECO:0000256" key="1">
    <source>
        <dbReference type="SAM" id="MobiDB-lite"/>
    </source>
</evidence>
<reference evidence="2" key="1">
    <citation type="submission" date="2018-04" db="EMBL/GenBank/DDBJ databases">
        <title>Whole genome sequencing of Hypsizygus marmoreus.</title>
        <authorList>
            <person name="Choi I.-G."/>
            <person name="Min B."/>
            <person name="Kim J.-G."/>
            <person name="Kim S."/>
            <person name="Oh Y.-L."/>
            <person name="Kong W.-S."/>
            <person name="Park H."/>
            <person name="Jeong J."/>
            <person name="Song E.-S."/>
        </authorList>
    </citation>
    <scope>NUCLEOTIDE SEQUENCE [LARGE SCALE GENOMIC DNA]</scope>
    <source>
        <strain evidence="2">51987-8</strain>
    </source>
</reference>
<sequence>MERRQRLQQKARYHFLKAPKGNTGCERRPGDIHPQTLSAQQREDAGEPRGNTAAGSSAILQGVGSNEHYKGCEARRNARRHGPHTTQECGHMSGGTDPIGPKNYNEAAKPEDQCPARRPKNRRLALGEERLLLYL</sequence>
<evidence type="ECO:0000313" key="2">
    <source>
        <dbReference type="EMBL" id="RDB15132.1"/>
    </source>
</evidence>
<proteinExistence type="predicted"/>
<dbReference type="InParanoid" id="A0A369J160"/>